<sequence length="463" mass="50336">MGLRQNGSRTALVFLHGFSGTAGGTWSDFAGLFLEDPDFSDWDVFSVGYPSRLSLDFPLWEADPGIQLCARSLATKMTSSAFAEYDCIALVAHSMGGLIAQRAVLDSDCFDGRLSHLVLFGTPSAGLVKAGLARLLKFQLRDMDQSGTFISQLRADWARKFGNGSPFALLSVAGEIDAFVPSTSSLDPFPISQQAAIPGNHLEIVRPSTRDDLAYDILRSVLRGDAPPHAVTDTARLAVERREFQHAVDLLEPRVAEIDDNAIVTLSLALESLGRSQAALDVIETWADGRDRLDPQGVLAGRLKRRWLLERRQADFDRALLLYTESRAAAIDSGNFAQAYYQGINVAFLLLAATADHDPIPQAALEAARLALAHVELAPPNPWATATRGEALLLLSQFDDAIAAYRLASDAAPSLRARNSMYVQAAAVTVRIYGNTARYRIDGAFGIVPPEQQARTNRANQLR</sequence>
<comment type="caution">
    <text evidence="1">The sequence shown here is derived from an EMBL/GenBank/DDBJ whole genome shotgun (WGS) entry which is preliminary data.</text>
</comment>
<dbReference type="Proteomes" id="UP000731907">
    <property type="component" value="Unassembled WGS sequence"/>
</dbReference>
<evidence type="ECO:0000313" key="1">
    <source>
        <dbReference type="EMBL" id="MBU9700138.1"/>
    </source>
</evidence>
<dbReference type="Pfam" id="PF01674">
    <property type="entry name" value="Lipase_2"/>
    <property type="match status" value="1"/>
</dbReference>
<keyword evidence="2" id="KW-1185">Reference proteome</keyword>
<accession>A0ABS6J8R3</accession>
<protein>
    <recommendedName>
        <fullName evidence="3">AB hydrolase-1 domain-containing protein</fullName>
    </recommendedName>
</protein>
<dbReference type="EMBL" id="JAAATX020000020">
    <property type="protein sequence ID" value="MBU9700138.1"/>
    <property type="molecule type" value="Genomic_DNA"/>
</dbReference>
<organism evidence="1 2">
    <name type="scientific">Paragemmobacter amnigenus</name>
    <dbReference type="NCBI Taxonomy" id="2852097"/>
    <lineage>
        <taxon>Bacteria</taxon>
        <taxon>Pseudomonadati</taxon>
        <taxon>Pseudomonadota</taxon>
        <taxon>Alphaproteobacteria</taxon>
        <taxon>Rhodobacterales</taxon>
        <taxon>Paracoccaceae</taxon>
        <taxon>Paragemmobacter</taxon>
    </lineage>
</organism>
<proteinExistence type="predicted"/>
<reference evidence="1 2" key="1">
    <citation type="submission" date="2021-06" db="EMBL/GenBank/DDBJ databases">
        <title>Rhodobacteraceae bacterium strain HSP-20.</title>
        <authorList>
            <person name="Chen W.-M."/>
        </authorList>
    </citation>
    <scope>NUCLEOTIDE SEQUENCE [LARGE SCALE GENOMIC DNA]</scope>
    <source>
        <strain evidence="1 2">HSP-20</strain>
    </source>
</reference>
<dbReference type="Pfam" id="PF20308">
    <property type="entry name" value="TPR-S"/>
    <property type="match status" value="1"/>
</dbReference>
<dbReference type="InterPro" id="IPR046880">
    <property type="entry name" value="TPR-S"/>
</dbReference>
<gene>
    <name evidence="1" type="ORF">GU927_020055</name>
</gene>
<evidence type="ECO:0008006" key="3">
    <source>
        <dbReference type="Google" id="ProtNLM"/>
    </source>
</evidence>
<dbReference type="InterPro" id="IPR002918">
    <property type="entry name" value="Lipase_EstA/Esterase_EstB"/>
</dbReference>
<name>A0ABS6J8R3_9RHOB</name>
<evidence type="ECO:0000313" key="2">
    <source>
        <dbReference type="Proteomes" id="UP000731907"/>
    </source>
</evidence>
<dbReference type="RefSeq" id="WP_217765743.1">
    <property type="nucleotide sequence ID" value="NZ_JAAATX020000020.1"/>
</dbReference>